<dbReference type="EMBL" id="CM042009">
    <property type="protein sequence ID" value="KAI3789137.1"/>
    <property type="molecule type" value="Genomic_DNA"/>
</dbReference>
<accession>A0ACB9H0R4</accession>
<name>A0ACB9H0R4_CICIN</name>
<evidence type="ECO:0000313" key="2">
    <source>
        <dbReference type="Proteomes" id="UP001055811"/>
    </source>
</evidence>
<keyword evidence="2" id="KW-1185">Reference proteome</keyword>
<dbReference type="Proteomes" id="UP001055811">
    <property type="component" value="Linkage Group LG01"/>
</dbReference>
<gene>
    <name evidence="1" type="ORF">L2E82_01925</name>
</gene>
<comment type="caution">
    <text evidence="1">The sequence shown here is derived from an EMBL/GenBank/DDBJ whole genome shotgun (WGS) entry which is preliminary data.</text>
</comment>
<reference evidence="1 2" key="2">
    <citation type="journal article" date="2022" name="Mol. Ecol. Resour.">
        <title>The genomes of chicory, endive, great burdock and yacon provide insights into Asteraceae paleo-polyploidization history and plant inulin production.</title>
        <authorList>
            <person name="Fan W."/>
            <person name="Wang S."/>
            <person name="Wang H."/>
            <person name="Wang A."/>
            <person name="Jiang F."/>
            <person name="Liu H."/>
            <person name="Zhao H."/>
            <person name="Xu D."/>
            <person name="Zhang Y."/>
        </authorList>
    </citation>
    <scope>NUCLEOTIDE SEQUENCE [LARGE SCALE GENOMIC DNA]</scope>
    <source>
        <strain evidence="2">cv. Punajuju</strain>
        <tissue evidence="1">Leaves</tissue>
    </source>
</reference>
<reference evidence="2" key="1">
    <citation type="journal article" date="2022" name="Mol. Ecol. Resour.">
        <title>The genomes of chicory, endive, great burdock and yacon provide insights into Asteraceae palaeo-polyploidization history and plant inulin production.</title>
        <authorList>
            <person name="Fan W."/>
            <person name="Wang S."/>
            <person name="Wang H."/>
            <person name="Wang A."/>
            <person name="Jiang F."/>
            <person name="Liu H."/>
            <person name="Zhao H."/>
            <person name="Xu D."/>
            <person name="Zhang Y."/>
        </authorList>
    </citation>
    <scope>NUCLEOTIDE SEQUENCE [LARGE SCALE GENOMIC DNA]</scope>
    <source>
        <strain evidence="2">cv. Punajuju</strain>
    </source>
</reference>
<protein>
    <submittedName>
        <fullName evidence="1">Uncharacterized protein</fullName>
    </submittedName>
</protein>
<organism evidence="1 2">
    <name type="scientific">Cichorium intybus</name>
    <name type="common">Chicory</name>
    <dbReference type="NCBI Taxonomy" id="13427"/>
    <lineage>
        <taxon>Eukaryota</taxon>
        <taxon>Viridiplantae</taxon>
        <taxon>Streptophyta</taxon>
        <taxon>Embryophyta</taxon>
        <taxon>Tracheophyta</taxon>
        <taxon>Spermatophyta</taxon>
        <taxon>Magnoliopsida</taxon>
        <taxon>eudicotyledons</taxon>
        <taxon>Gunneridae</taxon>
        <taxon>Pentapetalae</taxon>
        <taxon>asterids</taxon>
        <taxon>campanulids</taxon>
        <taxon>Asterales</taxon>
        <taxon>Asteraceae</taxon>
        <taxon>Cichorioideae</taxon>
        <taxon>Cichorieae</taxon>
        <taxon>Cichoriinae</taxon>
        <taxon>Cichorium</taxon>
    </lineage>
</organism>
<evidence type="ECO:0000313" key="1">
    <source>
        <dbReference type="EMBL" id="KAI3789137.1"/>
    </source>
</evidence>
<sequence length="162" mass="18001">MGHWNNALLLLAIFMATLLLSRAQNSPQDFVDAHNQARAQVGVGPMTWDSRVASFAQNYANQRRGDCQLVHSQNRPYGENLAYASGFDFTGVQAVNLWVGEKADYDYNSNTCAPGKACGHYTQVVWRNSVRLGCARVQCNNGAWFVTCNYDPPGNYVGQKPY</sequence>
<proteinExistence type="predicted"/>